<evidence type="ECO:0000259" key="1">
    <source>
        <dbReference type="Pfam" id="PF13456"/>
    </source>
</evidence>
<keyword evidence="3" id="KW-1185">Reference proteome</keyword>
<sequence>MEIMTQGTSQDLEFFFVTAWSIWYSRNQVVHESVCQSPNQIWSFARTYLKDYKEAVSPLSLLRSHEGNRWVAPPAACSRYLSGQFTTSEVEVLAVECGILFAQELELSQVIIESDALSMVQSIIDNETDGSLGHFYSGISQVLELFSK</sequence>
<feature type="domain" description="RNase H type-1" evidence="1">
    <location>
        <begin position="62"/>
        <end position="147"/>
    </location>
</feature>
<dbReference type="InterPro" id="IPR002156">
    <property type="entry name" value="RNaseH_domain"/>
</dbReference>
<comment type="caution">
    <text evidence="2">The sequence shown here is derived from an EMBL/GenBank/DDBJ whole genome shotgun (WGS) entry which is preliminary data.</text>
</comment>
<dbReference type="AlphaFoldDB" id="A0AAW2E3Z5"/>
<gene>
    <name evidence="2" type="ORF">SO802_002925</name>
</gene>
<accession>A0AAW2E3Z5</accession>
<protein>
    <recommendedName>
        <fullName evidence="1">RNase H type-1 domain-containing protein</fullName>
    </recommendedName>
</protein>
<dbReference type="GO" id="GO:0003676">
    <property type="term" value="F:nucleic acid binding"/>
    <property type="evidence" value="ECO:0007669"/>
    <property type="project" value="InterPro"/>
</dbReference>
<dbReference type="GO" id="GO:0004523">
    <property type="term" value="F:RNA-DNA hybrid ribonuclease activity"/>
    <property type="evidence" value="ECO:0007669"/>
    <property type="project" value="InterPro"/>
</dbReference>
<dbReference type="Proteomes" id="UP001459277">
    <property type="component" value="Unassembled WGS sequence"/>
</dbReference>
<name>A0AAW2E3Z5_9ROSI</name>
<reference evidence="2 3" key="1">
    <citation type="submission" date="2024-01" db="EMBL/GenBank/DDBJ databases">
        <title>A telomere-to-telomere, gap-free genome of sweet tea (Lithocarpus litseifolius).</title>
        <authorList>
            <person name="Zhou J."/>
        </authorList>
    </citation>
    <scope>NUCLEOTIDE SEQUENCE [LARGE SCALE GENOMIC DNA]</scope>
    <source>
        <strain evidence="2">Zhou-2022a</strain>
        <tissue evidence="2">Leaf</tissue>
    </source>
</reference>
<proteinExistence type="predicted"/>
<dbReference type="EMBL" id="JAZDWU010000001">
    <property type="protein sequence ID" value="KAL0015856.1"/>
    <property type="molecule type" value="Genomic_DNA"/>
</dbReference>
<organism evidence="2 3">
    <name type="scientific">Lithocarpus litseifolius</name>
    <dbReference type="NCBI Taxonomy" id="425828"/>
    <lineage>
        <taxon>Eukaryota</taxon>
        <taxon>Viridiplantae</taxon>
        <taxon>Streptophyta</taxon>
        <taxon>Embryophyta</taxon>
        <taxon>Tracheophyta</taxon>
        <taxon>Spermatophyta</taxon>
        <taxon>Magnoliopsida</taxon>
        <taxon>eudicotyledons</taxon>
        <taxon>Gunneridae</taxon>
        <taxon>Pentapetalae</taxon>
        <taxon>rosids</taxon>
        <taxon>fabids</taxon>
        <taxon>Fagales</taxon>
        <taxon>Fagaceae</taxon>
        <taxon>Lithocarpus</taxon>
    </lineage>
</organism>
<evidence type="ECO:0000313" key="2">
    <source>
        <dbReference type="EMBL" id="KAL0015856.1"/>
    </source>
</evidence>
<evidence type="ECO:0000313" key="3">
    <source>
        <dbReference type="Proteomes" id="UP001459277"/>
    </source>
</evidence>
<dbReference type="Pfam" id="PF13456">
    <property type="entry name" value="RVT_3"/>
    <property type="match status" value="1"/>
</dbReference>